<organism evidence="3 4">
    <name type="scientific">Acidaminobacter hydrogenoformans DSM 2784</name>
    <dbReference type="NCBI Taxonomy" id="1120920"/>
    <lineage>
        <taxon>Bacteria</taxon>
        <taxon>Bacillati</taxon>
        <taxon>Bacillota</taxon>
        <taxon>Clostridia</taxon>
        <taxon>Peptostreptococcales</taxon>
        <taxon>Acidaminobacteraceae</taxon>
        <taxon>Acidaminobacter</taxon>
    </lineage>
</organism>
<dbReference type="SUPFAM" id="SSF101473">
    <property type="entry name" value="DhaL-like"/>
    <property type="match status" value="1"/>
</dbReference>
<dbReference type="EMBL" id="FMWL01000006">
    <property type="protein sequence ID" value="SCZ79118.1"/>
    <property type="molecule type" value="Genomic_DNA"/>
</dbReference>
<dbReference type="PROSITE" id="PS51482">
    <property type="entry name" value="DEGV"/>
    <property type="match status" value="1"/>
</dbReference>
<dbReference type="PANTHER" id="PTHR33434">
    <property type="entry name" value="DEGV DOMAIN-CONTAINING PROTEIN DR_1986-RELATED"/>
    <property type="match status" value="1"/>
</dbReference>
<dbReference type="RefSeq" id="WP_092590381.1">
    <property type="nucleotide sequence ID" value="NZ_FMWL01000006.1"/>
</dbReference>
<dbReference type="InterPro" id="IPR033470">
    <property type="entry name" value="FakA-like_C"/>
</dbReference>
<sequence length="604" mass="66856">MTTDSINGRHVYYAILAGANEVIQNKSELDRINVFPVPDGDTGANLTSTMKAVMENIRLEEEVDLVLSSAADGALMGARGNSGLIFAQLIYGWYMEVKNKETLTQDELIHSLQGALKRLYGVMLNPVEGTILTVVREWIHSLERHKDKAATILDYAERTLSDSGAAVRKTTEMLEQLRKSNVVDAGAKGFYHFLEGIKHYIEHGEAGIEKISVIPSEAHPRSAEAHETLGEFRYCCETLLTRQEKGKDKGLKVETIRGIAERFGDSLVIAGGEDKLRVHLHTNEPEPLFDALSKVGKLDAIKVDDMKIQVDIRNHRKYPFAIVTDTIADVPQAYIDEHQISVIPLQLEIGGVVHLDRVTLSVGHFYEINKTLKDQPQSSMPAIKNVENLLMFLSDYYEAILVLAVSDKLSGTYAMIKSLEPLITKRGRKIEVLNTLKNSGGQGLMVKKAVDMAREGKSFEEVVESMRAMRDRVKILVSVDTVKYLERSGRVSRSVGKVAKIIGLKPLMTLDREGHGKAYGGKLTFKGVMKKLVKSVSEDIEKYGLEEYVIVHGACMDRALELARVFEELTGKPPEYIAEISSVVGATAGDGATAIAYLQKKAGW</sequence>
<dbReference type="InterPro" id="IPR003797">
    <property type="entry name" value="DegV"/>
</dbReference>
<dbReference type="SMART" id="SM01121">
    <property type="entry name" value="Dak1_2"/>
    <property type="match status" value="1"/>
</dbReference>
<reference evidence="3 4" key="1">
    <citation type="submission" date="2016-10" db="EMBL/GenBank/DDBJ databases">
        <authorList>
            <person name="de Groot N.N."/>
        </authorList>
    </citation>
    <scope>NUCLEOTIDE SEQUENCE [LARGE SCALE GENOMIC DNA]</scope>
    <source>
        <strain evidence="3 4">DSM 2784</strain>
    </source>
</reference>
<dbReference type="InterPro" id="IPR050270">
    <property type="entry name" value="DegV_domain_contain"/>
</dbReference>
<evidence type="ECO:0000259" key="2">
    <source>
        <dbReference type="PROSITE" id="PS51480"/>
    </source>
</evidence>
<dbReference type="Gene3D" id="1.25.40.340">
    <property type="match status" value="1"/>
</dbReference>
<dbReference type="SMART" id="SM01120">
    <property type="entry name" value="Dak2"/>
    <property type="match status" value="1"/>
</dbReference>
<feature type="domain" description="DhaL" evidence="2">
    <location>
        <begin position="9"/>
        <end position="199"/>
    </location>
</feature>
<dbReference type="Pfam" id="PF21645">
    <property type="entry name" value="FakA-like_M"/>
    <property type="match status" value="1"/>
</dbReference>
<name>A0A1G5RZ45_9FIRM</name>
<dbReference type="AlphaFoldDB" id="A0A1G5RZ45"/>
<proteinExistence type="predicted"/>
<dbReference type="OrthoDB" id="9780216at2"/>
<dbReference type="Proteomes" id="UP000199208">
    <property type="component" value="Unassembled WGS sequence"/>
</dbReference>
<dbReference type="GO" id="GO:0004371">
    <property type="term" value="F:glycerone kinase activity"/>
    <property type="evidence" value="ECO:0007669"/>
    <property type="project" value="InterPro"/>
</dbReference>
<keyword evidence="1" id="KW-0446">Lipid-binding</keyword>
<dbReference type="PROSITE" id="PS51480">
    <property type="entry name" value="DHAL"/>
    <property type="match status" value="1"/>
</dbReference>
<dbReference type="Gene3D" id="3.40.50.10170">
    <property type="match status" value="1"/>
</dbReference>
<evidence type="ECO:0000256" key="1">
    <source>
        <dbReference type="ARBA" id="ARBA00023121"/>
    </source>
</evidence>
<dbReference type="Gene3D" id="3.30.1180.10">
    <property type="match status" value="1"/>
</dbReference>
<dbReference type="InterPro" id="IPR004007">
    <property type="entry name" value="DhaL_dom"/>
</dbReference>
<dbReference type="NCBIfam" id="TIGR00762">
    <property type="entry name" value="DegV"/>
    <property type="match status" value="1"/>
</dbReference>
<dbReference type="PANTHER" id="PTHR33434:SF2">
    <property type="entry name" value="FATTY ACID-BINDING PROTEIN TM_1468"/>
    <property type="match status" value="1"/>
</dbReference>
<evidence type="ECO:0000313" key="3">
    <source>
        <dbReference type="EMBL" id="SCZ79118.1"/>
    </source>
</evidence>
<dbReference type="InterPro" id="IPR048394">
    <property type="entry name" value="FakA-like_M"/>
</dbReference>
<dbReference type="SUPFAM" id="SSF82549">
    <property type="entry name" value="DAK1/DegV-like"/>
    <property type="match status" value="1"/>
</dbReference>
<gene>
    <name evidence="3" type="ORF">SAMN03080599_01603</name>
</gene>
<dbReference type="Pfam" id="PF02734">
    <property type="entry name" value="Dak2"/>
    <property type="match status" value="1"/>
</dbReference>
<dbReference type="Pfam" id="PF02645">
    <property type="entry name" value="DegV"/>
    <property type="match status" value="1"/>
</dbReference>
<dbReference type="InterPro" id="IPR043168">
    <property type="entry name" value="DegV_C"/>
</dbReference>
<dbReference type="InterPro" id="IPR036117">
    <property type="entry name" value="DhaL_dom_sf"/>
</dbReference>
<protein>
    <recommendedName>
        <fullName evidence="2">DhaL domain-containing protein</fullName>
    </recommendedName>
</protein>
<dbReference type="GO" id="GO:0008289">
    <property type="term" value="F:lipid binding"/>
    <property type="evidence" value="ECO:0007669"/>
    <property type="project" value="UniProtKB-KW"/>
</dbReference>
<keyword evidence="4" id="KW-1185">Reference proteome</keyword>
<evidence type="ECO:0000313" key="4">
    <source>
        <dbReference type="Proteomes" id="UP000199208"/>
    </source>
</evidence>
<dbReference type="GO" id="GO:0006071">
    <property type="term" value="P:glycerol metabolic process"/>
    <property type="evidence" value="ECO:0007669"/>
    <property type="project" value="InterPro"/>
</dbReference>
<dbReference type="STRING" id="1120920.SAMN03080599_01603"/>
<accession>A0A1G5RZ45</accession>